<keyword evidence="5" id="KW-1185">Reference proteome</keyword>
<dbReference type="SUPFAM" id="SSF56300">
    <property type="entry name" value="Metallo-dependent phosphatases"/>
    <property type="match status" value="1"/>
</dbReference>
<dbReference type="InterPro" id="IPR052169">
    <property type="entry name" value="CW_Biosynth-Accessory"/>
</dbReference>
<dbReference type="PANTHER" id="PTHR33393:SF12">
    <property type="entry name" value="CAPSULE BIOSYNTHESIS PROTEIN CAPA"/>
    <property type="match status" value="1"/>
</dbReference>
<reference evidence="5" key="1">
    <citation type="submission" date="2017-08" db="EMBL/GenBank/DDBJ databases">
        <authorList>
            <person name="Huang Z."/>
        </authorList>
    </citation>
    <scope>NUCLEOTIDE SEQUENCE [LARGE SCALE GENOMIC DNA]</scope>
    <source>
        <strain evidence="5">SA5d-4</strain>
    </source>
</reference>
<dbReference type="RefSeq" id="WP_094924192.1">
    <property type="nucleotide sequence ID" value="NZ_NPIA01000003.1"/>
</dbReference>
<evidence type="ECO:0000256" key="2">
    <source>
        <dbReference type="SAM" id="Phobius"/>
    </source>
</evidence>
<name>A0A263BVB0_9BACI</name>
<dbReference type="InterPro" id="IPR029052">
    <property type="entry name" value="Metallo-depent_PP-like"/>
</dbReference>
<comment type="caution">
    <text evidence="4">The sequence shown here is derived from an EMBL/GenBank/DDBJ whole genome shotgun (WGS) entry which is preliminary data.</text>
</comment>
<feature type="domain" description="Capsule synthesis protein CapA" evidence="3">
    <location>
        <begin position="55"/>
        <end position="301"/>
    </location>
</feature>
<proteinExistence type="inferred from homology"/>
<evidence type="ECO:0000313" key="5">
    <source>
        <dbReference type="Proteomes" id="UP000217083"/>
    </source>
</evidence>
<keyword evidence="2" id="KW-1133">Transmembrane helix</keyword>
<feature type="transmembrane region" description="Helical" evidence="2">
    <location>
        <begin position="5"/>
        <end position="22"/>
    </location>
</feature>
<dbReference type="EMBL" id="NPIA01000003">
    <property type="protein sequence ID" value="OZM57492.1"/>
    <property type="molecule type" value="Genomic_DNA"/>
</dbReference>
<organism evidence="4 5">
    <name type="scientific">Lottiidibacillus patelloidae</name>
    <dbReference type="NCBI Taxonomy" id="2670334"/>
    <lineage>
        <taxon>Bacteria</taxon>
        <taxon>Bacillati</taxon>
        <taxon>Bacillota</taxon>
        <taxon>Bacilli</taxon>
        <taxon>Bacillales</taxon>
        <taxon>Bacillaceae</taxon>
        <taxon>Lottiidibacillus</taxon>
    </lineage>
</organism>
<gene>
    <name evidence="4" type="ORF">CIB95_08540</name>
</gene>
<dbReference type="AlphaFoldDB" id="A0A263BVB0"/>
<evidence type="ECO:0000259" key="3">
    <source>
        <dbReference type="SMART" id="SM00854"/>
    </source>
</evidence>
<dbReference type="Gene3D" id="3.60.21.10">
    <property type="match status" value="1"/>
</dbReference>
<dbReference type="PANTHER" id="PTHR33393">
    <property type="entry name" value="POLYGLUTAMINE SYNTHESIS ACCESSORY PROTEIN RV0574C-RELATED"/>
    <property type="match status" value="1"/>
</dbReference>
<keyword evidence="2" id="KW-0472">Membrane</keyword>
<reference evidence="4 5" key="2">
    <citation type="submission" date="2017-09" db="EMBL/GenBank/DDBJ databases">
        <title>Bacillus patelloidae sp. nov., isolated from the intestinal tract of a marine limpet.</title>
        <authorList>
            <person name="Liu R."/>
            <person name="Dong C."/>
            <person name="Shao Z."/>
        </authorList>
    </citation>
    <scope>NUCLEOTIDE SEQUENCE [LARGE SCALE GENOMIC DNA]</scope>
    <source>
        <strain evidence="4 5">SA5d-4</strain>
    </source>
</reference>
<dbReference type="Proteomes" id="UP000217083">
    <property type="component" value="Unassembled WGS sequence"/>
</dbReference>
<comment type="similarity">
    <text evidence="1">Belongs to the CapA family.</text>
</comment>
<dbReference type="SMART" id="SM00854">
    <property type="entry name" value="PGA_cap"/>
    <property type="match status" value="1"/>
</dbReference>
<sequence>MKKITIIVFIIIGIFGIIFITYQPNNSERYVYHHTTKELYYVNKEQLLPKISTVKIAAIGDILIHNVVYYDAKTADGGYDFRPMFEPVKHYLESADITIANQETMIGGTDIGLSSYPRFNSPFEVGDALKYVGVDVVTLANNHTLDRGEVAIKNAINHWNALDITYTGAYISKEDSQQIRYMNKNDIKFSFLSYTYGTNGIPVPKGKDYLVNLINKDKMKKDINEAKQNSDVTIVSMHFGNEYELMPNNYQIDLAEFLAKEGVDIVIGHHPHVLQPVQWINRPDGKKTFVAYSLGNFISAMYGVDQLVGGILQIDVEKKVVGKKIDISLKEPTFIPTYTHAPGFKNFRILPMASLTNEQLQNVDEHLNRYKDLMTNWVADINYIDKISTTSSTE</sequence>
<accession>A0A263BVB0</accession>
<dbReference type="InterPro" id="IPR019079">
    <property type="entry name" value="Capsule_synth_CapA"/>
</dbReference>
<dbReference type="Pfam" id="PF09587">
    <property type="entry name" value="PGA_cap"/>
    <property type="match status" value="1"/>
</dbReference>
<keyword evidence="2" id="KW-0812">Transmembrane</keyword>
<protein>
    <recommendedName>
        <fullName evidence="3">Capsule synthesis protein CapA domain-containing protein</fullName>
    </recommendedName>
</protein>
<dbReference type="CDD" id="cd07381">
    <property type="entry name" value="MPP_CapA"/>
    <property type="match status" value="1"/>
</dbReference>
<evidence type="ECO:0000256" key="1">
    <source>
        <dbReference type="ARBA" id="ARBA00005662"/>
    </source>
</evidence>
<evidence type="ECO:0000313" key="4">
    <source>
        <dbReference type="EMBL" id="OZM57492.1"/>
    </source>
</evidence>